<dbReference type="InterPro" id="IPR016007">
    <property type="entry name" value="Alpha_rhamnosid"/>
</dbReference>
<proteinExistence type="predicted"/>
<dbReference type="Pfam" id="PF17389">
    <property type="entry name" value="Bac_rhamnosid6H"/>
    <property type="match status" value="1"/>
</dbReference>
<dbReference type="Pfam" id="PF25788">
    <property type="entry name" value="Ig_Rha78A_N"/>
    <property type="match status" value="1"/>
</dbReference>
<evidence type="ECO:0000259" key="7">
    <source>
        <dbReference type="Pfam" id="PF17390"/>
    </source>
</evidence>
<keyword evidence="3" id="KW-0378">Hydrolase</keyword>
<dbReference type="InterPro" id="IPR012341">
    <property type="entry name" value="6hp_glycosidase-like_sf"/>
</dbReference>
<feature type="domain" description="Alpha-L-rhamnosidase concanavalin-like" evidence="5">
    <location>
        <begin position="173"/>
        <end position="286"/>
    </location>
</feature>
<evidence type="ECO:0000256" key="4">
    <source>
        <dbReference type="SAM" id="SignalP"/>
    </source>
</evidence>
<evidence type="ECO:0000256" key="2">
    <source>
        <dbReference type="ARBA" id="ARBA00012652"/>
    </source>
</evidence>
<evidence type="ECO:0000259" key="6">
    <source>
        <dbReference type="Pfam" id="PF17389"/>
    </source>
</evidence>
<sequence>MFKNATLFFIAILLNVQLFAQKTTVLAPKGLMCDLIAAKSKPANDKAVIFNKNPGFSWEQNKSGQSLKQTAYQLLVSDNLMQLNKDIGTIWNSGKISSSNSSAVLFKGAALAPGKKYYWKVRIWNGQSVASAYSSAASFMTSAELSDYKNPSYPLQITGQKPVSIKTIDSFYQADFGKDAFAQLKMELFSKTAGDTVVIRLGETLDQEGNINRKPPGTIRYARYVLTLKKGLHTYKINLKKDAFNTKPAAMKMPDYIGEVTPFRYCEVEGYALPLDKNTLTRLFVHYPFDDHAASFHSSDPTLNAIWDLCKYAIKATSFLGIYVDGDRERIPYEADAYINQLSHYAVDKEFTMARNSHEYLITHPTWPTEWNLQSVLMAWNDYLYTGDSRSIAHYYKDLQAKTLVSLTDSTGLISTLNGRLTDEVKASIHRGNGALKDIVDWPLNTETDGFVFTKYNAVVNAFHYRSLIIMEQIATDLGKATDAEMYRNKAANVKVAFHKMFFDSNRKVFVDGIGTDHASLHANAFALALGLVDSKDVDNVLAFIKSRGMACSVYGSQFLLDGIYDAQDSDYGLSLLTSKTDRSWFNMLRVGSTITLEAWDNKYKPNQDWNHAWGAAPANIISRKLMGIAPITPGWTSFVIKPQIGTLKEAQITVPTIKGTILAAYQQTRDWFIANIEIPGNTTPKIYLPLKNGSPFKVFLDGKLVKAQQINRTAFVEQVGSGKHTLKIVYLN</sequence>
<evidence type="ECO:0000256" key="3">
    <source>
        <dbReference type="ARBA" id="ARBA00022801"/>
    </source>
</evidence>
<dbReference type="InterPro" id="IPR008928">
    <property type="entry name" value="6-hairpin_glycosidase_sf"/>
</dbReference>
<dbReference type="Gene3D" id="1.50.10.10">
    <property type="match status" value="1"/>
</dbReference>
<dbReference type="SUPFAM" id="SSF48208">
    <property type="entry name" value="Six-hairpin glycosidases"/>
    <property type="match status" value="1"/>
</dbReference>
<comment type="caution">
    <text evidence="8">The sequence shown here is derived from an EMBL/GenBank/DDBJ whole genome shotgun (WGS) entry which is preliminary data.</text>
</comment>
<reference evidence="8 9" key="1">
    <citation type="submission" date="2019-03" db="EMBL/GenBank/DDBJ databases">
        <title>Genomic Encyclopedia of Archaeal and Bacterial Type Strains, Phase II (KMG-II): from individual species to whole genera.</title>
        <authorList>
            <person name="Goeker M."/>
        </authorList>
    </citation>
    <scope>NUCLEOTIDE SEQUENCE [LARGE SCALE GENOMIC DNA]</scope>
    <source>
        <strain evidence="8 9">DSM 19034</strain>
    </source>
</reference>
<organism evidence="8 9">
    <name type="scientific">Pedobacter duraquae</name>
    <dbReference type="NCBI Taxonomy" id="425511"/>
    <lineage>
        <taxon>Bacteria</taxon>
        <taxon>Pseudomonadati</taxon>
        <taxon>Bacteroidota</taxon>
        <taxon>Sphingobacteriia</taxon>
        <taxon>Sphingobacteriales</taxon>
        <taxon>Sphingobacteriaceae</taxon>
        <taxon>Pedobacter</taxon>
    </lineage>
</organism>
<name>A0A4R6IAR1_9SPHI</name>
<dbReference type="PANTHER" id="PTHR33307:SF6">
    <property type="entry name" value="ALPHA-RHAMNOSIDASE (EUROFUNG)-RELATED"/>
    <property type="match status" value="1"/>
</dbReference>
<dbReference type="RefSeq" id="WP_133559140.1">
    <property type="nucleotide sequence ID" value="NZ_SNWM01000007.1"/>
</dbReference>
<dbReference type="Pfam" id="PF17390">
    <property type="entry name" value="Bac_rhamnosid_C"/>
    <property type="match status" value="1"/>
</dbReference>
<dbReference type="PANTHER" id="PTHR33307">
    <property type="entry name" value="ALPHA-RHAMNOSIDASE (EUROFUNG)"/>
    <property type="match status" value="1"/>
</dbReference>
<dbReference type="EMBL" id="SNWM01000007">
    <property type="protein sequence ID" value="TDO19303.1"/>
    <property type="molecule type" value="Genomic_DNA"/>
</dbReference>
<evidence type="ECO:0000256" key="1">
    <source>
        <dbReference type="ARBA" id="ARBA00001445"/>
    </source>
</evidence>
<feature type="chain" id="PRO_5020387419" description="alpha-L-rhamnosidase" evidence="4">
    <location>
        <begin position="21"/>
        <end position="733"/>
    </location>
</feature>
<dbReference type="OrthoDB" id="9815108at2"/>
<keyword evidence="9" id="KW-1185">Reference proteome</keyword>
<dbReference type="InterPro" id="IPR013783">
    <property type="entry name" value="Ig-like_fold"/>
</dbReference>
<protein>
    <recommendedName>
        <fullName evidence="2">alpha-L-rhamnosidase</fullName>
        <ecNumber evidence="2">3.2.1.40</ecNumber>
    </recommendedName>
</protein>
<dbReference type="InterPro" id="IPR035396">
    <property type="entry name" value="Bac_rhamnosid6H"/>
</dbReference>
<gene>
    <name evidence="8" type="ORF">CLV32_4543</name>
</gene>
<accession>A0A4R6IAR1</accession>
<keyword evidence="4" id="KW-0732">Signal</keyword>
<dbReference type="InterPro" id="IPR035398">
    <property type="entry name" value="Bac_rhamnosid_C"/>
</dbReference>
<comment type="catalytic activity">
    <reaction evidence="1">
        <text>Hydrolysis of terminal non-reducing alpha-L-rhamnose residues in alpha-L-rhamnosides.</text>
        <dbReference type="EC" id="3.2.1.40"/>
    </reaction>
</comment>
<feature type="domain" description="Alpha-L-rhamnosidase C-terminal" evidence="7">
    <location>
        <begin position="628"/>
        <end position="693"/>
    </location>
</feature>
<evidence type="ECO:0000313" key="9">
    <source>
        <dbReference type="Proteomes" id="UP000295499"/>
    </source>
</evidence>
<evidence type="ECO:0000259" key="5">
    <source>
        <dbReference type="Pfam" id="PF05592"/>
    </source>
</evidence>
<dbReference type="EC" id="3.2.1.40" evidence="2"/>
<dbReference type="Pfam" id="PF05592">
    <property type="entry name" value="Bac_rhamnosid"/>
    <property type="match status" value="1"/>
</dbReference>
<dbReference type="Proteomes" id="UP000295499">
    <property type="component" value="Unassembled WGS sequence"/>
</dbReference>
<feature type="domain" description="Alpha-L-rhamnosidase six-hairpin glycosidase" evidence="6">
    <location>
        <begin position="292"/>
        <end position="623"/>
    </location>
</feature>
<evidence type="ECO:0000313" key="8">
    <source>
        <dbReference type="EMBL" id="TDO19303.1"/>
    </source>
</evidence>
<dbReference type="GO" id="GO:0030596">
    <property type="term" value="F:alpha-L-rhamnosidase activity"/>
    <property type="evidence" value="ECO:0007669"/>
    <property type="project" value="UniProtKB-EC"/>
</dbReference>
<dbReference type="AlphaFoldDB" id="A0A4R6IAR1"/>
<dbReference type="GO" id="GO:0005975">
    <property type="term" value="P:carbohydrate metabolic process"/>
    <property type="evidence" value="ECO:0007669"/>
    <property type="project" value="InterPro"/>
</dbReference>
<dbReference type="Gene3D" id="2.60.120.260">
    <property type="entry name" value="Galactose-binding domain-like"/>
    <property type="match status" value="1"/>
</dbReference>
<feature type="signal peptide" evidence="4">
    <location>
        <begin position="1"/>
        <end position="20"/>
    </location>
</feature>
<dbReference type="Gene3D" id="2.60.40.10">
    <property type="entry name" value="Immunoglobulins"/>
    <property type="match status" value="1"/>
</dbReference>
<dbReference type="InterPro" id="IPR008902">
    <property type="entry name" value="Rhamnosid_concanavalin"/>
</dbReference>
<dbReference type="Gene3D" id="2.60.420.10">
    <property type="entry name" value="Maltose phosphorylase, domain 3"/>
    <property type="match status" value="1"/>
</dbReference>